<evidence type="ECO:0000313" key="2">
    <source>
        <dbReference type="Proteomes" id="UP000001514"/>
    </source>
</evidence>
<gene>
    <name evidence="1" type="ORF">SELMODRAFT_413189</name>
</gene>
<reference evidence="1 2" key="1">
    <citation type="journal article" date="2011" name="Science">
        <title>The Selaginella genome identifies genetic changes associated with the evolution of vascular plants.</title>
        <authorList>
            <person name="Banks J.A."/>
            <person name="Nishiyama T."/>
            <person name="Hasebe M."/>
            <person name="Bowman J.L."/>
            <person name="Gribskov M."/>
            <person name="dePamphilis C."/>
            <person name="Albert V.A."/>
            <person name="Aono N."/>
            <person name="Aoyama T."/>
            <person name="Ambrose B.A."/>
            <person name="Ashton N.W."/>
            <person name="Axtell M.J."/>
            <person name="Barker E."/>
            <person name="Barker M.S."/>
            <person name="Bennetzen J.L."/>
            <person name="Bonawitz N.D."/>
            <person name="Chapple C."/>
            <person name="Cheng C."/>
            <person name="Correa L.G."/>
            <person name="Dacre M."/>
            <person name="DeBarry J."/>
            <person name="Dreyer I."/>
            <person name="Elias M."/>
            <person name="Engstrom E.M."/>
            <person name="Estelle M."/>
            <person name="Feng L."/>
            <person name="Finet C."/>
            <person name="Floyd S.K."/>
            <person name="Frommer W.B."/>
            <person name="Fujita T."/>
            <person name="Gramzow L."/>
            <person name="Gutensohn M."/>
            <person name="Harholt J."/>
            <person name="Hattori M."/>
            <person name="Heyl A."/>
            <person name="Hirai T."/>
            <person name="Hiwatashi Y."/>
            <person name="Ishikawa M."/>
            <person name="Iwata M."/>
            <person name="Karol K.G."/>
            <person name="Koehler B."/>
            <person name="Kolukisaoglu U."/>
            <person name="Kubo M."/>
            <person name="Kurata T."/>
            <person name="Lalonde S."/>
            <person name="Li K."/>
            <person name="Li Y."/>
            <person name="Litt A."/>
            <person name="Lyons E."/>
            <person name="Manning G."/>
            <person name="Maruyama T."/>
            <person name="Michael T.P."/>
            <person name="Mikami K."/>
            <person name="Miyazaki S."/>
            <person name="Morinaga S."/>
            <person name="Murata T."/>
            <person name="Mueller-Roeber B."/>
            <person name="Nelson D.R."/>
            <person name="Obara M."/>
            <person name="Oguri Y."/>
            <person name="Olmstead R.G."/>
            <person name="Onodera N."/>
            <person name="Petersen B.L."/>
            <person name="Pils B."/>
            <person name="Prigge M."/>
            <person name="Rensing S.A."/>
            <person name="Riano-Pachon D.M."/>
            <person name="Roberts A.W."/>
            <person name="Sato Y."/>
            <person name="Scheller H.V."/>
            <person name="Schulz B."/>
            <person name="Schulz C."/>
            <person name="Shakirov E.V."/>
            <person name="Shibagaki N."/>
            <person name="Shinohara N."/>
            <person name="Shippen D.E."/>
            <person name="Soerensen I."/>
            <person name="Sotooka R."/>
            <person name="Sugimoto N."/>
            <person name="Sugita M."/>
            <person name="Sumikawa N."/>
            <person name="Tanurdzic M."/>
            <person name="Theissen G."/>
            <person name="Ulvskov P."/>
            <person name="Wakazuki S."/>
            <person name="Weng J.K."/>
            <person name="Willats W.W."/>
            <person name="Wipf D."/>
            <person name="Wolf P.G."/>
            <person name="Yang L."/>
            <person name="Zimmer A.D."/>
            <person name="Zhu Q."/>
            <person name="Mitros T."/>
            <person name="Hellsten U."/>
            <person name="Loque D."/>
            <person name="Otillar R."/>
            <person name="Salamov A."/>
            <person name="Schmutz J."/>
            <person name="Shapiro H."/>
            <person name="Lindquist E."/>
            <person name="Lucas S."/>
            <person name="Rokhsar D."/>
            <person name="Grigoriev I.V."/>
        </authorList>
    </citation>
    <scope>NUCLEOTIDE SEQUENCE [LARGE SCALE GENOMIC DNA]</scope>
</reference>
<dbReference type="Gene3D" id="2.90.10.10">
    <property type="entry name" value="Bulb-type lectin domain"/>
    <property type="match status" value="1"/>
</dbReference>
<accession>D8RNM4</accession>
<sequence length="306" mass="35406">MYSIFGIASPYGRFIFQYRVLRIPISHQPQLSAISISQQDISSPFQYTLLPGNKYDVFAKLDKNRKLTNTKQQYFFVMLDNCNLVLIIKKTIGWSSNIVDISFDCEVILQPDGNMECASAPDIRKTGSRQEILALLIFPSEIQDLLSISSRHMPMLARRLFVFQKLLVSIKRQVQWRTMFGNLSWFKRETGVVYLIIENIDQELECIAPESTRKVIGVTRWRVTSDLQFLMPATQWLKETKEKEFSFSHVRNKLERQLKGPGRQSISLERLLTIFSCIATGQDFHDNKLDEDAGIQCSKRLYSQST</sequence>
<dbReference type="Gramene" id="EFJ25889">
    <property type="protein sequence ID" value="EFJ25889"/>
    <property type="gene ID" value="SELMODRAFT_413189"/>
</dbReference>
<organism evidence="2">
    <name type="scientific">Selaginella moellendorffii</name>
    <name type="common">Spikemoss</name>
    <dbReference type="NCBI Taxonomy" id="88036"/>
    <lineage>
        <taxon>Eukaryota</taxon>
        <taxon>Viridiplantae</taxon>
        <taxon>Streptophyta</taxon>
        <taxon>Embryophyta</taxon>
        <taxon>Tracheophyta</taxon>
        <taxon>Lycopodiopsida</taxon>
        <taxon>Selaginellales</taxon>
        <taxon>Selaginellaceae</taxon>
        <taxon>Selaginella</taxon>
    </lineage>
</organism>
<dbReference type="SUPFAM" id="SSF51110">
    <property type="entry name" value="alpha-D-mannose-specific plant lectins"/>
    <property type="match status" value="1"/>
</dbReference>
<dbReference type="Proteomes" id="UP000001514">
    <property type="component" value="Unassembled WGS sequence"/>
</dbReference>
<dbReference type="KEGG" id="smo:SELMODRAFT_413189"/>
<dbReference type="AlphaFoldDB" id="D8RNM4"/>
<proteinExistence type="predicted"/>
<keyword evidence="2" id="KW-1185">Reference proteome</keyword>
<dbReference type="HOGENOM" id="CLU_910305_0_0_1"/>
<name>D8RNM4_SELML</name>
<dbReference type="InterPro" id="IPR036426">
    <property type="entry name" value="Bulb-type_lectin_dom_sf"/>
</dbReference>
<dbReference type="InParanoid" id="D8RNM4"/>
<dbReference type="EMBL" id="GL377585">
    <property type="protein sequence ID" value="EFJ25889.1"/>
    <property type="molecule type" value="Genomic_DNA"/>
</dbReference>
<evidence type="ECO:0000313" key="1">
    <source>
        <dbReference type="EMBL" id="EFJ25889.1"/>
    </source>
</evidence>
<protein>
    <submittedName>
        <fullName evidence="1">Uncharacterized protein</fullName>
    </submittedName>
</protein>